<dbReference type="Proteomes" id="UP000321464">
    <property type="component" value="Unassembled WGS sequence"/>
</dbReference>
<sequence length="267" mass="28326">MRRGLLLAATLWTAPALAQTAPIAPPAFPPPSPPVTAPGDGMLDKPCPDQKGLWFGHPYVKANDWAWECKYAEADKQLAAPPRVVFIGDSITEGWVPLAPALFAGGAVGRGISGHTSPQALVRFYQDVVRLRPRVVHIMIGTNDLAGNTGPNSAEMYQNHVMAMVDIARANGIGVVLASILPAAKFPWKPALSPAKQVVALNAWLRDLARVRGAVYADYHGALVNAEGGMNPDVAPDGIHPNAKGYAIMEPITRAAIAEAEKMAAPR</sequence>
<dbReference type="PANTHER" id="PTHR30383:SF5">
    <property type="entry name" value="SGNH HYDROLASE-TYPE ESTERASE DOMAIN-CONTAINING PROTEIN"/>
    <property type="match status" value="1"/>
</dbReference>
<feature type="compositionally biased region" description="Pro residues" evidence="1">
    <location>
        <begin position="23"/>
        <end position="36"/>
    </location>
</feature>
<feature type="chain" id="PRO_5021900452" description="SGNH hydrolase-type esterase domain-containing protein" evidence="2">
    <location>
        <begin position="19"/>
        <end position="267"/>
    </location>
</feature>
<keyword evidence="5" id="KW-1185">Reference proteome</keyword>
<feature type="domain" description="SGNH hydrolase-type esterase" evidence="3">
    <location>
        <begin position="86"/>
        <end position="248"/>
    </location>
</feature>
<dbReference type="SUPFAM" id="SSF52266">
    <property type="entry name" value="SGNH hydrolase"/>
    <property type="match status" value="1"/>
</dbReference>
<dbReference type="InterPro" id="IPR036514">
    <property type="entry name" value="SGNH_hydro_sf"/>
</dbReference>
<keyword evidence="2" id="KW-0732">Signal</keyword>
<dbReference type="InterPro" id="IPR013830">
    <property type="entry name" value="SGNH_hydro"/>
</dbReference>
<dbReference type="Pfam" id="PF13472">
    <property type="entry name" value="Lipase_GDSL_2"/>
    <property type="match status" value="1"/>
</dbReference>
<dbReference type="Gene3D" id="3.40.50.1110">
    <property type="entry name" value="SGNH hydrolase"/>
    <property type="match status" value="1"/>
</dbReference>
<evidence type="ECO:0000259" key="3">
    <source>
        <dbReference type="Pfam" id="PF13472"/>
    </source>
</evidence>
<dbReference type="EMBL" id="BJYR01000037">
    <property type="protein sequence ID" value="GEO02186.1"/>
    <property type="molecule type" value="Genomic_DNA"/>
</dbReference>
<dbReference type="OrthoDB" id="9794725at2"/>
<dbReference type="RefSeq" id="WP_147161395.1">
    <property type="nucleotide sequence ID" value="NZ_BJYR01000037.1"/>
</dbReference>
<dbReference type="PANTHER" id="PTHR30383">
    <property type="entry name" value="THIOESTERASE 1/PROTEASE 1/LYSOPHOSPHOLIPASE L1"/>
    <property type="match status" value="1"/>
</dbReference>
<evidence type="ECO:0000313" key="4">
    <source>
        <dbReference type="EMBL" id="GEO02186.1"/>
    </source>
</evidence>
<name>A0A512AR80_9SPHN</name>
<evidence type="ECO:0000256" key="2">
    <source>
        <dbReference type="SAM" id="SignalP"/>
    </source>
</evidence>
<protein>
    <recommendedName>
        <fullName evidence="3">SGNH hydrolase-type esterase domain-containing protein</fullName>
    </recommendedName>
</protein>
<dbReference type="InterPro" id="IPR051532">
    <property type="entry name" value="Ester_Hydrolysis_Enzymes"/>
</dbReference>
<feature type="signal peptide" evidence="2">
    <location>
        <begin position="1"/>
        <end position="18"/>
    </location>
</feature>
<dbReference type="AlphaFoldDB" id="A0A512AR80"/>
<feature type="region of interest" description="Disordered" evidence="1">
    <location>
        <begin position="23"/>
        <end position="43"/>
    </location>
</feature>
<evidence type="ECO:0000256" key="1">
    <source>
        <dbReference type="SAM" id="MobiDB-lite"/>
    </source>
</evidence>
<dbReference type="GO" id="GO:0004622">
    <property type="term" value="F:phosphatidylcholine lysophospholipase activity"/>
    <property type="evidence" value="ECO:0007669"/>
    <property type="project" value="TreeGrafter"/>
</dbReference>
<accession>A0A512AR80</accession>
<gene>
    <name evidence="4" type="ORF">NSE01_40180</name>
</gene>
<evidence type="ECO:0000313" key="5">
    <source>
        <dbReference type="Proteomes" id="UP000321464"/>
    </source>
</evidence>
<reference evidence="4 5" key="1">
    <citation type="submission" date="2019-07" db="EMBL/GenBank/DDBJ databases">
        <title>Whole genome shotgun sequence of Novosphingobium sediminis NBRC 106119.</title>
        <authorList>
            <person name="Hosoyama A."/>
            <person name="Uohara A."/>
            <person name="Ohji S."/>
            <person name="Ichikawa N."/>
        </authorList>
    </citation>
    <scope>NUCLEOTIDE SEQUENCE [LARGE SCALE GENOMIC DNA]</scope>
    <source>
        <strain evidence="4 5">NBRC 106119</strain>
    </source>
</reference>
<organism evidence="4 5">
    <name type="scientific">Novosphingobium sediminis</name>
    <dbReference type="NCBI Taxonomy" id="707214"/>
    <lineage>
        <taxon>Bacteria</taxon>
        <taxon>Pseudomonadati</taxon>
        <taxon>Pseudomonadota</taxon>
        <taxon>Alphaproteobacteria</taxon>
        <taxon>Sphingomonadales</taxon>
        <taxon>Sphingomonadaceae</taxon>
        <taxon>Novosphingobium</taxon>
    </lineage>
</organism>
<proteinExistence type="predicted"/>
<comment type="caution">
    <text evidence="4">The sequence shown here is derived from an EMBL/GenBank/DDBJ whole genome shotgun (WGS) entry which is preliminary data.</text>
</comment>